<sequence length="121" mass="14206">MEKQDALKLFKKLASSYPSWKVDRDIAENWLEELQEAESESCWANAKEHIRESKFAPSIAEIVKPNARIVADREIQRTRQMLDEQDRLKNSVPTDPPWKREGISKEEWMRNTIAQHKANKS</sequence>
<proteinExistence type="predicted"/>
<evidence type="ECO:0000313" key="3">
    <source>
        <dbReference type="Proteomes" id="UP001618531"/>
    </source>
</evidence>
<evidence type="ECO:0008006" key="4">
    <source>
        <dbReference type="Google" id="ProtNLM"/>
    </source>
</evidence>
<feature type="compositionally biased region" description="Basic and acidic residues" evidence="1">
    <location>
        <begin position="80"/>
        <end position="89"/>
    </location>
</feature>
<dbReference type="RefSeq" id="WP_402877434.1">
    <property type="nucleotide sequence ID" value="NZ_JBIYSL010000005.1"/>
</dbReference>
<protein>
    <recommendedName>
        <fullName evidence="4">Replicative helicase inhibitor G39P N-terminal domain-containing protein</fullName>
    </recommendedName>
</protein>
<dbReference type="EMBL" id="JBIYSL010000005">
    <property type="protein sequence ID" value="MFK0524791.1"/>
    <property type="molecule type" value="Genomic_DNA"/>
</dbReference>
<evidence type="ECO:0000256" key="1">
    <source>
        <dbReference type="SAM" id="MobiDB-lite"/>
    </source>
</evidence>
<feature type="region of interest" description="Disordered" evidence="1">
    <location>
        <begin position="80"/>
        <end position="100"/>
    </location>
</feature>
<gene>
    <name evidence="2" type="ORF">ACINKY_21560</name>
</gene>
<evidence type="ECO:0000313" key="2">
    <source>
        <dbReference type="EMBL" id="MFK0524791.1"/>
    </source>
</evidence>
<keyword evidence="3" id="KW-1185">Reference proteome</keyword>
<name>A0ABW8HYL9_9BACL</name>
<accession>A0ABW8HYL9</accession>
<reference evidence="2 3" key="1">
    <citation type="submission" date="2024-11" db="EMBL/GenBank/DDBJ databases">
        <title>Identification and Characterization of a Novel Fosfomycin Bacillithiol Transferase FosB8 in Paenibacillus illinoisensis.</title>
        <authorList>
            <person name="Lu W."/>
        </authorList>
    </citation>
    <scope>NUCLEOTIDE SEQUENCE [LARGE SCALE GENOMIC DNA]</scope>
    <source>
        <strain evidence="2 3">WP77</strain>
    </source>
</reference>
<organism evidence="2 3">
    <name type="scientific">Paenibacillus illinoisensis</name>
    <dbReference type="NCBI Taxonomy" id="59845"/>
    <lineage>
        <taxon>Bacteria</taxon>
        <taxon>Bacillati</taxon>
        <taxon>Bacillota</taxon>
        <taxon>Bacilli</taxon>
        <taxon>Bacillales</taxon>
        <taxon>Paenibacillaceae</taxon>
        <taxon>Paenibacillus</taxon>
    </lineage>
</organism>
<dbReference type="Gene3D" id="1.10.8.200">
    <property type="entry name" value="Replisome organizer (g39p helicase loader/inhibitor protein)"/>
    <property type="match status" value="1"/>
</dbReference>
<comment type="caution">
    <text evidence="2">The sequence shown here is derived from an EMBL/GenBank/DDBJ whole genome shotgun (WGS) entry which is preliminary data.</text>
</comment>
<dbReference type="Proteomes" id="UP001618531">
    <property type="component" value="Unassembled WGS sequence"/>
</dbReference>